<feature type="transmembrane region" description="Helical" evidence="4">
    <location>
        <begin position="370"/>
        <end position="389"/>
    </location>
</feature>
<feature type="transmembrane region" description="Helical" evidence="4">
    <location>
        <begin position="86"/>
        <end position="104"/>
    </location>
</feature>
<dbReference type="PANTHER" id="PTHR23537">
    <property type="match status" value="1"/>
</dbReference>
<feature type="domain" description="Major facilitator superfamily (MFS) profile" evidence="5">
    <location>
        <begin position="19"/>
        <end position="395"/>
    </location>
</feature>
<feature type="transmembrane region" description="Helical" evidence="4">
    <location>
        <begin position="146"/>
        <end position="168"/>
    </location>
</feature>
<reference evidence="6 7" key="1">
    <citation type="submission" date="2023-09" db="EMBL/GenBank/DDBJ databases">
        <authorList>
            <person name="Rey-Velasco X."/>
        </authorList>
    </citation>
    <scope>NUCLEOTIDE SEQUENCE [LARGE SCALE GENOMIC DNA]</scope>
    <source>
        <strain evidence="6 7">W345</strain>
    </source>
</reference>
<organism evidence="6 7">
    <name type="scientific">Banduia mediterranea</name>
    <dbReference type="NCBI Taxonomy" id="3075609"/>
    <lineage>
        <taxon>Bacteria</taxon>
        <taxon>Pseudomonadati</taxon>
        <taxon>Pseudomonadota</taxon>
        <taxon>Gammaproteobacteria</taxon>
        <taxon>Nevskiales</taxon>
        <taxon>Algiphilaceae</taxon>
        <taxon>Banduia</taxon>
    </lineage>
</organism>
<name>A0ABU2WKU9_9GAMM</name>
<dbReference type="InterPro" id="IPR010645">
    <property type="entry name" value="MFS_4"/>
</dbReference>
<evidence type="ECO:0000313" key="7">
    <source>
        <dbReference type="Proteomes" id="UP001254608"/>
    </source>
</evidence>
<evidence type="ECO:0000256" key="3">
    <source>
        <dbReference type="ARBA" id="ARBA00023136"/>
    </source>
</evidence>
<keyword evidence="2 4" id="KW-1133">Transmembrane helix</keyword>
<dbReference type="Gene3D" id="1.20.1250.20">
    <property type="entry name" value="MFS general substrate transporter like domains"/>
    <property type="match status" value="1"/>
</dbReference>
<dbReference type="PROSITE" id="PS50850">
    <property type="entry name" value="MFS"/>
    <property type="match status" value="1"/>
</dbReference>
<comment type="caution">
    <text evidence="6">The sequence shown here is derived from an EMBL/GenBank/DDBJ whole genome shotgun (WGS) entry which is preliminary data.</text>
</comment>
<evidence type="ECO:0000256" key="4">
    <source>
        <dbReference type="SAM" id="Phobius"/>
    </source>
</evidence>
<proteinExistence type="predicted"/>
<feature type="transmembrane region" description="Helical" evidence="4">
    <location>
        <begin position="174"/>
        <end position="194"/>
    </location>
</feature>
<feature type="transmembrane region" description="Helical" evidence="4">
    <location>
        <begin position="305"/>
        <end position="328"/>
    </location>
</feature>
<sequence length="397" mass="40643">MRNVPSTPPLAPSFAQTVRITAAGLACMLVGIGLARFGFMPMIPLLVERSGFTPHHAALLGGANFLGYLGGTLIMRRRGATVPVRLGSVLMLLGATASFLAFLWTHSFAQLALWRWLSGAVGAGLMVLVGPAVLESVPPQWRGRCSGLVFAGIGVGALLSGALTPLLLPLGTDAIWLGFALIAGLAAVLAGFGLPNLRRPSITSTQTENHHMDATAVRVVLAYGCCGFGFVPHALLWSDFVARELGRGVGGGASQLILLGGGAAIGPAVLGLMADRIGFRRAFWMALLAMAASVAMPLLSVAAPALIVSSVLTGALGIGLVTLASGRLGELLPRAAMTRAWATATLSFAGAQAAGALSLPWLLVRPHGSAMVFALASAVLIAGAVLGGWPRSAVTKR</sequence>
<evidence type="ECO:0000256" key="1">
    <source>
        <dbReference type="ARBA" id="ARBA00022692"/>
    </source>
</evidence>
<feature type="transmembrane region" description="Helical" evidence="4">
    <location>
        <begin position="281"/>
        <end position="299"/>
    </location>
</feature>
<feature type="transmembrane region" description="Helical" evidence="4">
    <location>
        <begin position="340"/>
        <end position="364"/>
    </location>
</feature>
<protein>
    <submittedName>
        <fullName evidence="6">YbfB/YjiJ family MFS transporter</fullName>
    </submittedName>
</protein>
<dbReference type="Pfam" id="PF06779">
    <property type="entry name" value="MFS_4"/>
    <property type="match status" value="1"/>
</dbReference>
<keyword evidence="7" id="KW-1185">Reference proteome</keyword>
<dbReference type="InterPro" id="IPR036259">
    <property type="entry name" value="MFS_trans_sf"/>
</dbReference>
<evidence type="ECO:0000256" key="2">
    <source>
        <dbReference type="ARBA" id="ARBA00022989"/>
    </source>
</evidence>
<feature type="transmembrane region" description="Helical" evidence="4">
    <location>
        <begin position="116"/>
        <end position="134"/>
    </location>
</feature>
<dbReference type="PANTHER" id="PTHR23537:SF1">
    <property type="entry name" value="SUGAR TRANSPORTER"/>
    <property type="match status" value="1"/>
</dbReference>
<evidence type="ECO:0000313" key="6">
    <source>
        <dbReference type="EMBL" id="MDT0498518.1"/>
    </source>
</evidence>
<dbReference type="RefSeq" id="WP_311365930.1">
    <property type="nucleotide sequence ID" value="NZ_JAVRIC010000022.1"/>
</dbReference>
<feature type="transmembrane region" description="Helical" evidence="4">
    <location>
        <begin position="215"/>
        <end position="236"/>
    </location>
</feature>
<keyword evidence="1 4" id="KW-0812">Transmembrane</keyword>
<keyword evidence="3 4" id="KW-0472">Membrane</keyword>
<accession>A0ABU2WKU9</accession>
<feature type="transmembrane region" description="Helical" evidence="4">
    <location>
        <begin position="256"/>
        <end position="274"/>
    </location>
</feature>
<gene>
    <name evidence="6" type="ORF">RM530_14295</name>
</gene>
<feature type="transmembrane region" description="Helical" evidence="4">
    <location>
        <begin position="55"/>
        <end position="74"/>
    </location>
</feature>
<dbReference type="Proteomes" id="UP001254608">
    <property type="component" value="Unassembled WGS sequence"/>
</dbReference>
<dbReference type="SUPFAM" id="SSF103473">
    <property type="entry name" value="MFS general substrate transporter"/>
    <property type="match status" value="1"/>
</dbReference>
<dbReference type="InterPro" id="IPR020846">
    <property type="entry name" value="MFS_dom"/>
</dbReference>
<evidence type="ECO:0000259" key="5">
    <source>
        <dbReference type="PROSITE" id="PS50850"/>
    </source>
</evidence>
<dbReference type="EMBL" id="JAVRIC010000022">
    <property type="protein sequence ID" value="MDT0498518.1"/>
    <property type="molecule type" value="Genomic_DNA"/>
</dbReference>
<feature type="transmembrane region" description="Helical" evidence="4">
    <location>
        <begin position="20"/>
        <end position="43"/>
    </location>
</feature>